<dbReference type="EMBL" id="BAABRL010000010">
    <property type="protein sequence ID" value="GAA5496815.1"/>
    <property type="molecule type" value="Genomic_DNA"/>
</dbReference>
<proteinExistence type="predicted"/>
<sequence length="143" mass="16351">MLNAEEGWRFQVNSDDKPSMVYELADGKKISFMSYYIRFDTISDEVALQFQKDYPKLWKEAQNSSGNMHNPKILPLANKFSEVLLKTPTVQRLNKMASGSGYTISGAEHEKFHFEKEDGKQKVFAIIWLTITKQTEQGAAPKP</sequence>
<gene>
    <name evidence="1" type="ORF">Rhal01_03000</name>
</gene>
<keyword evidence="2" id="KW-1185">Reference proteome</keyword>
<organism evidence="1 2">
    <name type="scientific">Rubritalea halochordaticola</name>
    <dbReference type="NCBI Taxonomy" id="714537"/>
    <lineage>
        <taxon>Bacteria</taxon>
        <taxon>Pseudomonadati</taxon>
        <taxon>Verrucomicrobiota</taxon>
        <taxon>Verrucomicrobiia</taxon>
        <taxon>Verrucomicrobiales</taxon>
        <taxon>Rubritaleaceae</taxon>
        <taxon>Rubritalea</taxon>
    </lineage>
</organism>
<evidence type="ECO:0000313" key="2">
    <source>
        <dbReference type="Proteomes" id="UP001424741"/>
    </source>
</evidence>
<reference evidence="1 2" key="1">
    <citation type="submission" date="2024-02" db="EMBL/GenBank/DDBJ databases">
        <title>Rubritalea halochordaticola NBRC 107102.</title>
        <authorList>
            <person name="Ichikawa N."/>
            <person name="Katano-Makiyama Y."/>
            <person name="Hidaka K."/>
        </authorList>
    </citation>
    <scope>NUCLEOTIDE SEQUENCE [LARGE SCALE GENOMIC DNA]</scope>
    <source>
        <strain evidence="1 2">NBRC 107102</strain>
    </source>
</reference>
<protein>
    <submittedName>
        <fullName evidence="1">Uncharacterized protein</fullName>
    </submittedName>
</protein>
<accession>A0ABP9V2H3</accession>
<name>A0ABP9V2H3_9BACT</name>
<comment type="caution">
    <text evidence="1">The sequence shown here is derived from an EMBL/GenBank/DDBJ whole genome shotgun (WGS) entry which is preliminary data.</text>
</comment>
<evidence type="ECO:0000313" key="1">
    <source>
        <dbReference type="EMBL" id="GAA5496815.1"/>
    </source>
</evidence>
<dbReference type="Proteomes" id="UP001424741">
    <property type="component" value="Unassembled WGS sequence"/>
</dbReference>